<evidence type="ECO:0000313" key="1">
    <source>
        <dbReference type="EMBL" id="MDY7229310.1"/>
    </source>
</evidence>
<keyword evidence="1" id="KW-0378">Hydrolase</keyword>
<comment type="caution">
    <text evidence="1">The sequence shown here is derived from an EMBL/GenBank/DDBJ whole genome shotgun (WGS) entry which is preliminary data.</text>
</comment>
<protein>
    <submittedName>
        <fullName evidence="1">Serine protease</fullName>
    </submittedName>
</protein>
<sequence length="255" mass="27082">MVRQPPGSFTTPWGLILAGTVLLGVTACGDAVPAAPLVCSDPKQPEVRSLWQCGPSLDFTPINRYQGEFADVQDREDAVVLVEGRCTGTLIEASAGPVVITAGHCVGLGDRLLLVFNFEDEPDGDPLITEGTVIEQALEPDYALIQLDVLPAVTPALLTTQVSERLAIIQHPRGYPKVIAEGSFLDSCNQLVYYTDLDTLVGSSGAGVLNRQGHLLGIHTDGDCDEKGGGSNRGWTAEVIVEASPYLQSVDIADR</sequence>
<keyword evidence="1" id="KW-0645">Protease</keyword>
<keyword evidence="2" id="KW-1185">Reference proteome</keyword>
<name>A0ABU5H763_9BACT</name>
<dbReference type="Proteomes" id="UP001291309">
    <property type="component" value="Unassembled WGS sequence"/>
</dbReference>
<dbReference type="PROSITE" id="PS51257">
    <property type="entry name" value="PROKAR_LIPOPROTEIN"/>
    <property type="match status" value="1"/>
</dbReference>
<dbReference type="RefSeq" id="WP_321548037.1">
    <property type="nucleotide sequence ID" value="NZ_JAXIVS010000008.1"/>
</dbReference>
<dbReference type="GO" id="GO:0008233">
    <property type="term" value="F:peptidase activity"/>
    <property type="evidence" value="ECO:0007669"/>
    <property type="project" value="UniProtKB-KW"/>
</dbReference>
<dbReference type="Pfam" id="PF13365">
    <property type="entry name" value="Trypsin_2"/>
    <property type="match status" value="1"/>
</dbReference>
<accession>A0ABU5H763</accession>
<dbReference type="InterPro" id="IPR043504">
    <property type="entry name" value="Peptidase_S1_PA_chymotrypsin"/>
</dbReference>
<reference evidence="1 2" key="1">
    <citation type="submission" date="2023-12" db="EMBL/GenBank/DDBJ databases">
        <title>the genome sequence of Hyalangium sp. s54d21.</title>
        <authorList>
            <person name="Zhang X."/>
        </authorList>
    </citation>
    <scope>NUCLEOTIDE SEQUENCE [LARGE SCALE GENOMIC DNA]</scope>
    <source>
        <strain evidence="2">s54d21</strain>
    </source>
</reference>
<dbReference type="Gene3D" id="2.40.10.10">
    <property type="entry name" value="Trypsin-like serine proteases"/>
    <property type="match status" value="2"/>
</dbReference>
<gene>
    <name evidence="1" type="ORF">SYV04_23155</name>
</gene>
<dbReference type="EMBL" id="JAXIVS010000008">
    <property type="protein sequence ID" value="MDY7229310.1"/>
    <property type="molecule type" value="Genomic_DNA"/>
</dbReference>
<proteinExistence type="predicted"/>
<dbReference type="GO" id="GO:0006508">
    <property type="term" value="P:proteolysis"/>
    <property type="evidence" value="ECO:0007669"/>
    <property type="project" value="UniProtKB-KW"/>
</dbReference>
<dbReference type="SUPFAM" id="SSF50494">
    <property type="entry name" value="Trypsin-like serine proteases"/>
    <property type="match status" value="1"/>
</dbReference>
<dbReference type="InterPro" id="IPR009003">
    <property type="entry name" value="Peptidase_S1_PA"/>
</dbReference>
<evidence type="ECO:0000313" key="2">
    <source>
        <dbReference type="Proteomes" id="UP001291309"/>
    </source>
</evidence>
<organism evidence="1 2">
    <name type="scientific">Hyalangium rubrum</name>
    <dbReference type="NCBI Taxonomy" id="3103134"/>
    <lineage>
        <taxon>Bacteria</taxon>
        <taxon>Pseudomonadati</taxon>
        <taxon>Myxococcota</taxon>
        <taxon>Myxococcia</taxon>
        <taxon>Myxococcales</taxon>
        <taxon>Cystobacterineae</taxon>
        <taxon>Archangiaceae</taxon>
        <taxon>Hyalangium</taxon>
    </lineage>
</organism>